<gene>
    <name evidence="3" type="ORF">BTN50_2087</name>
</gene>
<dbReference type="Proteomes" id="UP000218160">
    <property type="component" value="Chromosome 2"/>
</dbReference>
<protein>
    <submittedName>
        <fullName evidence="3">Mobile element protein</fullName>
    </submittedName>
</protein>
<keyword evidence="1" id="KW-0812">Transmembrane</keyword>
<feature type="transmembrane region" description="Helical" evidence="1">
    <location>
        <begin position="12"/>
        <end position="31"/>
    </location>
</feature>
<dbReference type="EMBL" id="CP020663">
    <property type="protein sequence ID" value="ATF10495.1"/>
    <property type="molecule type" value="Genomic_DNA"/>
</dbReference>
<proteinExistence type="predicted"/>
<dbReference type="PANTHER" id="PTHR34631">
    <property type="match status" value="1"/>
</dbReference>
<evidence type="ECO:0000313" key="4">
    <source>
        <dbReference type="Proteomes" id="UP000218160"/>
    </source>
</evidence>
<keyword evidence="1" id="KW-1133">Transmembrane helix</keyword>
<dbReference type="PANTHER" id="PTHR34631:SF3">
    <property type="entry name" value="ISSOD12 TRANSPOSASE TNPA_ISSOD12"/>
    <property type="match status" value="1"/>
</dbReference>
<accession>A0A291BC17</accession>
<keyword evidence="4" id="KW-1185">Reference proteome</keyword>
<dbReference type="InterPro" id="IPR025668">
    <property type="entry name" value="Tnp_DDE_dom"/>
</dbReference>
<sequence length="73" mass="8337">MVKCVFLMPLRGLQGLINSVFIPLLCPRYLCISKRAKMVDAAFKTKTERTIRDLSLDSTELNVYGEGEWKVKT</sequence>
<keyword evidence="1" id="KW-0472">Membrane</keyword>
<dbReference type="KEGG" id="elux:BTN50_2087"/>
<organism evidence="3 4">
    <name type="scientific">Candidatus Enterovibrio altilux</name>
    <dbReference type="NCBI Taxonomy" id="1927128"/>
    <lineage>
        <taxon>Bacteria</taxon>
        <taxon>Pseudomonadati</taxon>
        <taxon>Pseudomonadota</taxon>
        <taxon>Gammaproteobacteria</taxon>
        <taxon>Vibrionales</taxon>
        <taxon>Vibrionaceae</taxon>
        <taxon>Enterovibrio</taxon>
    </lineage>
</organism>
<dbReference type="AlphaFoldDB" id="A0A291BC17"/>
<reference evidence="4" key="1">
    <citation type="submission" date="2017-04" db="EMBL/GenBank/DDBJ databases">
        <title>Genome evolution of the luminous symbionts of deep sea anglerfish.</title>
        <authorList>
            <person name="Hendry T.A."/>
        </authorList>
    </citation>
    <scope>NUCLEOTIDE SEQUENCE [LARGE SCALE GENOMIC DNA]</scope>
</reference>
<evidence type="ECO:0000313" key="3">
    <source>
        <dbReference type="EMBL" id="ATF10495.1"/>
    </source>
</evidence>
<evidence type="ECO:0000256" key="1">
    <source>
        <dbReference type="SAM" id="Phobius"/>
    </source>
</evidence>
<name>A0A291BC17_9GAMM</name>
<feature type="domain" description="Transposase DDE" evidence="2">
    <location>
        <begin position="1"/>
        <end position="66"/>
    </location>
</feature>
<dbReference type="InterPro" id="IPR053172">
    <property type="entry name" value="Tn903_transposase"/>
</dbReference>
<dbReference type="Pfam" id="PF13737">
    <property type="entry name" value="DDE_Tnp_1_5"/>
    <property type="match status" value="1"/>
</dbReference>
<evidence type="ECO:0000259" key="2">
    <source>
        <dbReference type="Pfam" id="PF13737"/>
    </source>
</evidence>